<evidence type="ECO:0000259" key="15">
    <source>
        <dbReference type="Pfam" id="PF00593"/>
    </source>
</evidence>
<dbReference type="Proteomes" id="UP000318050">
    <property type="component" value="Unassembled WGS sequence"/>
</dbReference>
<evidence type="ECO:0000256" key="9">
    <source>
        <dbReference type="ARBA" id="ARBA00023136"/>
    </source>
</evidence>
<keyword evidence="4" id="KW-0410">Iron transport</keyword>
<feature type="chain" id="PRO_5021844504" evidence="14">
    <location>
        <begin position="29"/>
        <end position="768"/>
    </location>
</feature>
<keyword evidence="8 12" id="KW-0798">TonB box</keyword>
<dbReference type="PROSITE" id="PS52016">
    <property type="entry name" value="TONB_DEPENDENT_REC_3"/>
    <property type="match status" value="1"/>
</dbReference>
<feature type="domain" description="TonB-dependent receptor-like beta-barrel" evidence="15">
    <location>
        <begin position="293"/>
        <end position="730"/>
    </location>
</feature>
<reference evidence="17 18" key="1">
    <citation type="submission" date="2019-06" db="EMBL/GenBank/DDBJ databases">
        <title>Genomic Encyclopedia of Type Strains, Phase IV (KMG-V): Genome sequencing to study the core and pangenomes of soil and plant-associated prokaryotes.</title>
        <authorList>
            <person name="Whitman W."/>
        </authorList>
    </citation>
    <scope>NUCLEOTIDE SEQUENCE [LARGE SCALE GENOMIC DNA]</scope>
    <source>
        <strain evidence="17 18">BR 11140</strain>
    </source>
</reference>
<keyword evidence="6" id="KW-0408">Iron</keyword>
<dbReference type="InterPro" id="IPR036942">
    <property type="entry name" value="Beta-barrel_TonB_sf"/>
</dbReference>
<evidence type="ECO:0000313" key="18">
    <source>
        <dbReference type="Proteomes" id="UP000318050"/>
    </source>
</evidence>
<dbReference type="SUPFAM" id="SSF56935">
    <property type="entry name" value="Porins"/>
    <property type="match status" value="1"/>
</dbReference>
<keyword evidence="3 11" id="KW-1134">Transmembrane beta strand</keyword>
<comment type="similarity">
    <text evidence="11 12">Belongs to the TonB-dependent receptor family.</text>
</comment>
<dbReference type="OrthoDB" id="7413795at2"/>
<evidence type="ECO:0000256" key="8">
    <source>
        <dbReference type="ARBA" id="ARBA00023077"/>
    </source>
</evidence>
<dbReference type="AlphaFoldDB" id="A0A560HMJ3"/>
<evidence type="ECO:0000256" key="14">
    <source>
        <dbReference type="SAM" id="SignalP"/>
    </source>
</evidence>
<evidence type="ECO:0000256" key="4">
    <source>
        <dbReference type="ARBA" id="ARBA00022496"/>
    </source>
</evidence>
<evidence type="ECO:0000256" key="11">
    <source>
        <dbReference type="PROSITE-ProRule" id="PRU01360"/>
    </source>
</evidence>
<sequence length="768" mass="83046">MVIYQLGRARLLSTTLLGCCAIAQPAMAQQTPASPVPMSSAERNQPSADEPTAPAGLQRFPDQLEEIIVTAERRTSTTQRTAASLSVRSGEDLLQEGRYQLKDILETVPGITGGAAENSGTSDGSGTDNPASGLIIRGVPSNTGVGGGATSVAAAAALYTDGIYGGVGSTFDIDRVEILRGPQGTLYGRSATSGVVAIKTRDPDLDQVNGNVSAEVGSYLLRHYTGGISVPVVRDMLAVRVSGNYYKQGGYYFDNMGGGRTSKDARVKVLYKPADNFTALLGFALEDNNTYYGGSQIFQETNCNATQPTPGKYCITPDIVTPGYNKSRQYWGEFNLDLESFGITYIPAYRTWEQNFTNDSRNSPADKVYQTIRTPSDYFHTEEIRFHSNSGSALQWQTGGLYYYNKLHDLNTLTVYSTPTTPAFLAFNADNHKTTLSLGAFAEATYSVTPSTRFTGGVRYDYTSVQTDEVYQTGAPPNLSIVSKSISGDAATREFGNVTYKARIEHDLAPANLIYASVSTGVSPGDVAITTDANYQPTVLELQAETLTAFEIGSKNRFLGGKLQVNGAVFYNDYSGYQVGDINVSGNDFNPAFAIVLTKLRSYGLELEAVTNPWANGRFTYSMSYTDAQLRDIPAQYQPFFAHSRVPGVPPFQATLAYDHGIPLDGQTTLSLHGDVRYRSPYDTVRISVAQLNAGAEPYIHTGGQFIGNLGATLAFSDTGLSFTGYVRNVTDNRYNSLGSVHTIFGQTQYGATLYEPRTYGVTASFNF</sequence>
<dbReference type="Gene3D" id="2.40.170.20">
    <property type="entry name" value="TonB-dependent receptor, beta-barrel domain"/>
    <property type="match status" value="1"/>
</dbReference>
<keyword evidence="17" id="KW-0675">Receptor</keyword>
<proteinExistence type="inferred from homology"/>
<comment type="caution">
    <text evidence="17">The sequence shown here is derived from an EMBL/GenBank/DDBJ whole genome shotgun (WGS) entry which is preliminary data.</text>
</comment>
<keyword evidence="9 11" id="KW-0472">Membrane</keyword>
<dbReference type="Pfam" id="PF00593">
    <property type="entry name" value="TonB_dep_Rec_b-barrel"/>
    <property type="match status" value="1"/>
</dbReference>
<name>A0A560HMJ3_9PROT</name>
<evidence type="ECO:0000313" key="17">
    <source>
        <dbReference type="EMBL" id="TWB46350.1"/>
    </source>
</evidence>
<keyword evidence="10 11" id="KW-0998">Cell outer membrane</keyword>
<comment type="subcellular location">
    <subcellularLocation>
        <location evidence="1 11">Cell outer membrane</location>
        <topology evidence="1 11">Multi-pass membrane protein</topology>
    </subcellularLocation>
</comment>
<evidence type="ECO:0000256" key="6">
    <source>
        <dbReference type="ARBA" id="ARBA00023004"/>
    </source>
</evidence>
<evidence type="ECO:0000256" key="3">
    <source>
        <dbReference type="ARBA" id="ARBA00022452"/>
    </source>
</evidence>
<evidence type="ECO:0000256" key="1">
    <source>
        <dbReference type="ARBA" id="ARBA00004571"/>
    </source>
</evidence>
<dbReference type="InterPro" id="IPR012910">
    <property type="entry name" value="Plug_dom"/>
</dbReference>
<dbReference type="GO" id="GO:0006826">
    <property type="term" value="P:iron ion transport"/>
    <property type="evidence" value="ECO:0007669"/>
    <property type="project" value="UniProtKB-KW"/>
</dbReference>
<organism evidence="17 18">
    <name type="scientific">Nitrospirillum amazonense</name>
    <dbReference type="NCBI Taxonomy" id="28077"/>
    <lineage>
        <taxon>Bacteria</taxon>
        <taxon>Pseudomonadati</taxon>
        <taxon>Pseudomonadota</taxon>
        <taxon>Alphaproteobacteria</taxon>
        <taxon>Rhodospirillales</taxon>
        <taxon>Azospirillaceae</taxon>
        <taxon>Nitrospirillum</taxon>
    </lineage>
</organism>
<protein>
    <submittedName>
        <fullName evidence="17">Outer membrane receptor for ferrienterochelin and colicin</fullName>
    </submittedName>
</protein>
<feature type="signal peptide" evidence="14">
    <location>
        <begin position="1"/>
        <end position="28"/>
    </location>
</feature>
<dbReference type="InterPro" id="IPR039426">
    <property type="entry name" value="TonB-dep_rcpt-like"/>
</dbReference>
<dbReference type="PANTHER" id="PTHR32552:SF81">
    <property type="entry name" value="TONB-DEPENDENT OUTER MEMBRANE RECEPTOR"/>
    <property type="match status" value="1"/>
</dbReference>
<feature type="domain" description="TonB-dependent receptor plug" evidence="16">
    <location>
        <begin position="79"/>
        <end position="195"/>
    </location>
</feature>
<evidence type="ECO:0000256" key="5">
    <source>
        <dbReference type="ARBA" id="ARBA00022692"/>
    </source>
</evidence>
<gene>
    <name evidence="17" type="ORF">FBZ92_15313</name>
</gene>
<keyword evidence="7" id="KW-0406">Ion transport</keyword>
<keyword evidence="14" id="KW-0732">Signal</keyword>
<dbReference type="EMBL" id="VITT01000053">
    <property type="protein sequence ID" value="TWB46350.1"/>
    <property type="molecule type" value="Genomic_DNA"/>
</dbReference>
<evidence type="ECO:0000256" key="13">
    <source>
        <dbReference type="SAM" id="MobiDB-lite"/>
    </source>
</evidence>
<keyword evidence="2 11" id="KW-0813">Transport</keyword>
<evidence type="ECO:0000256" key="7">
    <source>
        <dbReference type="ARBA" id="ARBA00023065"/>
    </source>
</evidence>
<evidence type="ECO:0000256" key="12">
    <source>
        <dbReference type="RuleBase" id="RU003357"/>
    </source>
</evidence>
<evidence type="ECO:0000256" key="10">
    <source>
        <dbReference type="ARBA" id="ARBA00023237"/>
    </source>
</evidence>
<dbReference type="PANTHER" id="PTHR32552">
    <property type="entry name" value="FERRICHROME IRON RECEPTOR-RELATED"/>
    <property type="match status" value="1"/>
</dbReference>
<evidence type="ECO:0000256" key="2">
    <source>
        <dbReference type="ARBA" id="ARBA00022448"/>
    </source>
</evidence>
<keyword evidence="5 11" id="KW-0812">Transmembrane</keyword>
<dbReference type="GO" id="GO:0009279">
    <property type="term" value="C:cell outer membrane"/>
    <property type="evidence" value="ECO:0007669"/>
    <property type="project" value="UniProtKB-SubCell"/>
</dbReference>
<accession>A0A560HMJ3</accession>
<dbReference type="InterPro" id="IPR000531">
    <property type="entry name" value="Beta-barrel_TonB"/>
</dbReference>
<evidence type="ECO:0000259" key="16">
    <source>
        <dbReference type="Pfam" id="PF07715"/>
    </source>
</evidence>
<feature type="region of interest" description="Disordered" evidence="13">
    <location>
        <begin position="31"/>
        <end position="60"/>
    </location>
</feature>
<dbReference type="Pfam" id="PF07715">
    <property type="entry name" value="Plug"/>
    <property type="match status" value="1"/>
</dbReference>